<keyword evidence="4" id="KW-1185">Reference proteome</keyword>
<protein>
    <submittedName>
        <fullName evidence="3">Dihydroorotate dehydrogenase</fullName>
    </submittedName>
</protein>
<evidence type="ECO:0000313" key="4">
    <source>
        <dbReference type="Proteomes" id="UP000460549"/>
    </source>
</evidence>
<evidence type="ECO:0000259" key="2">
    <source>
        <dbReference type="PROSITE" id="PS51384"/>
    </source>
</evidence>
<dbReference type="InterPro" id="IPR050353">
    <property type="entry name" value="PyrK_electron_transfer"/>
</dbReference>
<dbReference type="InterPro" id="IPR017927">
    <property type="entry name" value="FAD-bd_FR_type"/>
</dbReference>
<dbReference type="Gene3D" id="3.20.20.70">
    <property type="entry name" value="Aldolase class I"/>
    <property type="match status" value="1"/>
</dbReference>
<dbReference type="InterPro" id="IPR017938">
    <property type="entry name" value="Riboflavin_synthase-like_b-brl"/>
</dbReference>
<feature type="domain" description="FAD-binding FR-type" evidence="2">
    <location>
        <begin position="327"/>
        <end position="416"/>
    </location>
</feature>
<keyword evidence="1" id="KW-0560">Oxidoreductase</keyword>
<dbReference type="EMBL" id="VUNN01000001">
    <property type="protein sequence ID" value="MSU05223.1"/>
    <property type="molecule type" value="Genomic_DNA"/>
</dbReference>
<dbReference type="Gene3D" id="2.40.30.10">
    <property type="entry name" value="Translation factors"/>
    <property type="match status" value="1"/>
</dbReference>
<dbReference type="PANTHER" id="PTHR43513">
    <property type="entry name" value="DIHYDROOROTATE DEHYDROGENASE B (NAD(+)), ELECTRON TRANSFER SUBUNIT"/>
    <property type="match status" value="1"/>
</dbReference>
<comment type="caution">
    <text evidence="3">The sequence shown here is derived from an EMBL/GenBank/DDBJ whole genome shotgun (WGS) entry which is preliminary data.</text>
</comment>
<evidence type="ECO:0000256" key="1">
    <source>
        <dbReference type="ARBA" id="ARBA00023002"/>
    </source>
</evidence>
<dbReference type="SUPFAM" id="SSF51395">
    <property type="entry name" value="FMN-linked oxidoreductases"/>
    <property type="match status" value="1"/>
</dbReference>
<dbReference type="GO" id="GO:0005737">
    <property type="term" value="C:cytoplasm"/>
    <property type="evidence" value="ECO:0007669"/>
    <property type="project" value="InterPro"/>
</dbReference>
<dbReference type="PANTHER" id="PTHR43513:SF3">
    <property type="entry name" value="DIHYDROOROTATE DEHYDROGENASE B (NAD(+)), ELECTRON TRANSFER SUBUNIT-RELATED"/>
    <property type="match status" value="1"/>
</dbReference>
<dbReference type="InterPro" id="IPR013785">
    <property type="entry name" value="Aldolase_TIM"/>
</dbReference>
<dbReference type="InterPro" id="IPR005720">
    <property type="entry name" value="Dihydroorotate_DH_cat"/>
</dbReference>
<name>A0A7X2PB42_9SPIO</name>
<sequence length="577" mass="62462">MLSMIDRIKSIKGAHLNNGVHLSTVSGVASTKPELVRYFDKKQEAIDIITTKSFQVNPNPGNREPVICEMAPGSFGNSVGLRNPGLEKSLPPLEKLRNEGLRALLNVSVSASNVEDFITLIKAFDNIADSIELNFSCPHAAKGFGASIGCDLNIAAEYVREIRKAYPEQKSALLIKLTPNVEDIGAIAKAVIAEGADGIVAINTVGPEVHIHKESGLPILNNKLGGKGGKSGKWVKQRALEAVKQIRDAIGDEPIIIGMGGMCDAYDVAAMVTAGADAVGLGSVFGTVNQQDWKAYLDTLKDESISLLSGNEIANKASKYIRQDNRMEYTKHKVISVVEHTKDMLILTLSGKLNCQSGEFAFLFIPGKGEKPFSVAHNSPLTFLIRRRGEFTDALFNLKEGDEVYTRGLYGKPLSHEKKKNVLLIGGGSGVAVLPLLCDMIKADDSKVDVLVGTTLEPIGVDGKALFEDFFKNFGTYTVIADEGKPGRVLDHISEHLRSVSDTAVYIVGPEKFMSIAAKKLLELGVSKDYIYLSMERSTMCGIGMCGECVCGDRLACQYGTFFTYTYLLENAKELLG</sequence>
<dbReference type="GO" id="GO:0016627">
    <property type="term" value="F:oxidoreductase activity, acting on the CH-CH group of donors"/>
    <property type="evidence" value="ECO:0007669"/>
    <property type="project" value="InterPro"/>
</dbReference>
<dbReference type="Proteomes" id="UP000460549">
    <property type="component" value="Unassembled WGS sequence"/>
</dbReference>
<gene>
    <name evidence="3" type="ORF">FYJ80_00280</name>
</gene>
<reference evidence="3 4" key="1">
    <citation type="submission" date="2019-08" db="EMBL/GenBank/DDBJ databases">
        <title>In-depth cultivation of the pig gut microbiome towards novel bacterial diversity and tailored functional studies.</title>
        <authorList>
            <person name="Wylensek D."/>
            <person name="Hitch T.C.A."/>
            <person name="Clavel T."/>
        </authorList>
    </citation>
    <scope>NUCLEOTIDE SEQUENCE [LARGE SCALE GENOMIC DNA]</scope>
    <source>
        <strain evidence="3 4">NM-380-WT-3C1</strain>
    </source>
</reference>
<dbReference type="InterPro" id="IPR039261">
    <property type="entry name" value="FNR_nucleotide-bd"/>
</dbReference>
<accession>A0A7X2PB42</accession>
<organism evidence="3 4">
    <name type="scientific">Bullifex porci</name>
    <dbReference type="NCBI Taxonomy" id="2606638"/>
    <lineage>
        <taxon>Bacteria</taxon>
        <taxon>Pseudomonadati</taxon>
        <taxon>Spirochaetota</taxon>
        <taxon>Spirochaetia</taxon>
        <taxon>Spirochaetales</taxon>
        <taxon>Spirochaetaceae</taxon>
        <taxon>Bullifex</taxon>
    </lineage>
</organism>
<dbReference type="AlphaFoldDB" id="A0A7X2PB42"/>
<dbReference type="Gene3D" id="3.40.50.80">
    <property type="entry name" value="Nucleotide-binding domain of ferredoxin-NADP reductase (FNR) module"/>
    <property type="match status" value="1"/>
</dbReference>
<dbReference type="SUPFAM" id="SSF52343">
    <property type="entry name" value="Ferredoxin reductase-like, C-terminal NADP-linked domain"/>
    <property type="match status" value="1"/>
</dbReference>
<proteinExistence type="predicted"/>
<dbReference type="SUPFAM" id="SSF63380">
    <property type="entry name" value="Riboflavin synthase domain-like"/>
    <property type="match status" value="1"/>
</dbReference>
<evidence type="ECO:0000313" key="3">
    <source>
        <dbReference type="EMBL" id="MSU05223.1"/>
    </source>
</evidence>
<dbReference type="Pfam" id="PF01180">
    <property type="entry name" value="DHO_dh"/>
    <property type="match status" value="1"/>
</dbReference>
<dbReference type="PROSITE" id="PS51384">
    <property type="entry name" value="FAD_FR"/>
    <property type="match status" value="1"/>
</dbReference>